<reference evidence="3" key="1">
    <citation type="submission" date="2020-02" db="EMBL/GenBank/DDBJ databases">
        <authorList>
            <person name="Meier V. D."/>
        </authorList>
    </citation>
    <scope>NUCLEOTIDE SEQUENCE</scope>
    <source>
        <strain evidence="3">AVDCRST_MAG63</strain>
    </source>
</reference>
<protein>
    <recommendedName>
        <fullName evidence="2">DUF6788 domain-containing protein</fullName>
    </recommendedName>
</protein>
<proteinExistence type="predicted"/>
<dbReference type="InterPro" id="IPR046738">
    <property type="entry name" value="DUF6788"/>
</dbReference>
<gene>
    <name evidence="3" type="ORF">AVDCRST_MAG63-4795</name>
</gene>
<feature type="domain" description="DUF6788" evidence="2">
    <location>
        <begin position="27"/>
        <end position="78"/>
    </location>
</feature>
<evidence type="ECO:0000256" key="1">
    <source>
        <dbReference type="SAM" id="MobiDB-lite"/>
    </source>
</evidence>
<dbReference type="Pfam" id="PF20586">
    <property type="entry name" value="DUF6788"/>
    <property type="match status" value="1"/>
</dbReference>
<feature type="region of interest" description="Disordered" evidence="1">
    <location>
        <begin position="1"/>
        <end position="23"/>
    </location>
</feature>
<evidence type="ECO:0000259" key="2">
    <source>
        <dbReference type="Pfam" id="PF20586"/>
    </source>
</evidence>
<name>A0A6J4K4M3_9BACT</name>
<accession>A0A6J4K4M3</accession>
<evidence type="ECO:0000313" key="3">
    <source>
        <dbReference type="EMBL" id="CAA9295892.1"/>
    </source>
</evidence>
<sequence length="122" mass="14116">MSEPGQVRLNAPAAESGGGTEITPMKGVICAQFVRCGNRKCRCHQGEPHGPYYYRVWREAGQVHKEYVKPSDVEGVRAGCDVHKEFTQQLRDLRKDREQLTRRIQSEWRKVTRSRKVRLDPH</sequence>
<dbReference type="EMBL" id="CADCTO010000669">
    <property type="protein sequence ID" value="CAA9295892.1"/>
    <property type="molecule type" value="Genomic_DNA"/>
</dbReference>
<dbReference type="AlphaFoldDB" id="A0A6J4K4M3"/>
<organism evidence="3">
    <name type="scientific">uncultured Armatimonadetes bacterium</name>
    <dbReference type="NCBI Taxonomy" id="157466"/>
    <lineage>
        <taxon>Bacteria</taxon>
        <taxon>Bacillati</taxon>
        <taxon>Armatimonadota</taxon>
        <taxon>environmental samples</taxon>
    </lineage>
</organism>